<dbReference type="HOGENOM" id="CLU_030671_1_0_1"/>
<accession>A0A0C3G6B1</accession>
<organism evidence="2 3">
    <name type="scientific">Piloderma croceum (strain F 1598)</name>
    <dbReference type="NCBI Taxonomy" id="765440"/>
    <lineage>
        <taxon>Eukaryota</taxon>
        <taxon>Fungi</taxon>
        <taxon>Dikarya</taxon>
        <taxon>Basidiomycota</taxon>
        <taxon>Agaricomycotina</taxon>
        <taxon>Agaricomycetes</taxon>
        <taxon>Agaricomycetidae</taxon>
        <taxon>Atheliales</taxon>
        <taxon>Atheliaceae</taxon>
        <taxon>Piloderma</taxon>
    </lineage>
</organism>
<dbReference type="SUPFAM" id="SSF102198">
    <property type="entry name" value="Putative cyclase"/>
    <property type="match status" value="1"/>
</dbReference>
<gene>
    <name evidence="2" type="ORF">PILCRDRAFT_57933</name>
</gene>
<dbReference type="PANTHER" id="PTHR34861">
    <property type="match status" value="1"/>
</dbReference>
<dbReference type="InterPro" id="IPR007325">
    <property type="entry name" value="KFase/CYL"/>
</dbReference>
<dbReference type="InParanoid" id="A0A0C3G6B1"/>
<name>A0A0C3G6B1_PILCF</name>
<dbReference type="AlphaFoldDB" id="A0A0C3G6B1"/>
<evidence type="ECO:0008006" key="4">
    <source>
        <dbReference type="Google" id="ProtNLM"/>
    </source>
</evidence>
<dbReference type="EMBL" id="KN832971">
    <property type="protein sequence ID" value="KIM91785.1"/>
    <property type="molecule type" value="Genomic_DNA"/>
</dbReference>
<dbReference type="OrthoDB" id="5396at2759"/>
<protein>
    <recommendedName>
        <fullName evidence="4">Cyclase</fullName>
    </recommendedName>
</protein>
<dbReference type="STRING" id="765440.A0A0C3G6B1"/>
<reference evidence="3" key="2">
    <citation type="submission" date="2015-01" db="EMBL/GenBank/DDBJ databases">
        <title>Evolutionary Origins and Diversification of the Mycorrhizal Mutualists.</title>
        <authorList>
            <consortium name="DOE Joint Genome Institute"/>
            <consortium name="Mycorrhizal Genomics Consortium"/>
            <person name="Kohler A."/>
            <person name="Kuo A."/>
            <person name="Nagy L.G."/>
            <person name="Floudas D."/>
            <person name="Copeland A."/>
            <person name="Barry K.W."/>
            <person name="Cichocki N."/>
            <person name="Veneault-Fourrey C."/>
            <person name="LaButti K."/>
            <person name="Lindquist E.A."/>
            <person name="Lipzen A."/>
            <person name="Lundell T."/>
            <person name="Morin E."/>
            <person name="Murat C."/>
            <person name="Riley R."/>
            <person name="Ohm R."/>
            <person name="Sun H."/>
            <person name="Tunlid A."/>
            <person name="Henrissat B."/>
            <person name="Grigoriev I.V."/>
            <person name="Hibbett D.S."/>
            <person name="Martin F."/>
        </authorList>
    </citation>
    <scope>NUCLEOTIDE SEQUENCE [LARGE SCALE GENOMIC DNA]</scope>
    <source>
        <strain evidence="3">F 1598</strain>
    </source>
</reference>
<evidence type="ECO:0000313" key="3">
    <source>
        <dbReference type="Proteomes" id="UP000054166"/>
    </source>
</evidence>
<keyword evidence="3" id="KW-1185">Reference proteome</keyword>
<evidence type="ECO:0000313" key="2">
    <source>
        <dbReference type="EMBL" id="KIM91785.1"/>
    </source>
</evidence>
<reference evidence="2 3" key="1">
    <citation type="submission" date="2014-04" db="EMBL/GenBank/DDBJ databases">
        <authorList>
            <consortium name="DOE Joint Genome Institute"/>
            <person name="Kuo A."/>
            <person name="Tarkka M."/>
            <person name="Buscot F."/>
            <person name="Kohler A."/>
            <person name="Nagy L.G."/>
            <person name="Floudas D."/>
            <person name="Copeland A."/>
            <person name="Barry K.W."/>
            <person name="Cichocki N."/>
            <person name="Veneault-Fourrey C."/>
            <person name="LaButti K."/>
            <person name="Lindquist E.A."/>
            <person name="Lipzen A."/>
            <person name="Lundell T."/>
            <person name="Morin E."/>
            <person name="Murat C."/>
            <person name="Sun H."/>
            <person name="Tunlid A."/>
            <person name="Henrissat B."/>
            <person name="Grigoriev I.V."/>
            <person name="Hibbett D.S."/>
            <person name="Martin F."/>
            <person name="Nordberg H.P."/>
            <person name="Cantor M.N."/>
            <person name="Hua S.X."/>
        </authorList>
    </citation>
    <scope>NUCLEOTIDE SEQUENCE [LARGE SCALE GENOMIC DNA]</scope>
    <source>
        <strain evidence="2 3">F 1598</strain>
    </source>
</reference>
<proteinExistence type="inferred from homology"/>
<dbReference type="PANTHER" id="PTHR34861:SF10">
    <property type="entry name" value="CYCLASE"/>
    <property type="match status" value="1"/>
</dbReference>
<evidence type="ECO:0000256" key="1">
    <source>
        <dbReference type="ARBA" id="ARBA00007865"/>
    </source>
</evidence>
<sequence length="334" mass="37255">MSGPTSEQPRSTCTVAGISIPAYKDLPPVSGMPHGCTWGLWDSNGQRDQLGTLNLLTPEVVLQARREIQLGISVAVNWSLDKCSTPHSQRKKPEHRILLLPDWVGHDDEVNINTQSGSQWDGFRHWAHQPTKLYYNGVSHAEIMDMSVPARNDWTQRGGIVGRGILLDYLSWAESQGIKYSPIEHHAITIQDLEAVAAAQGTELLRGDILLVRSGFVRWYNEATDEQRIAGTRNGSAWAGVEGSKESVEWIWDHHFAAVAGDANAFELWPARDERYRLHDNLLSLFGTPIGEMFDLERLAETCKVHHRWSFFFTSAPLNFPGGVASPPNGICIL</sequence>
<dbReference type="InterPro" id="IPR037175">
    <property type="entry name" value="KFase_sf"/>
</dbReference>
<dbReference type="GO" id="GO:0019441">
    <property type="term" value="P:L-tryptophan catabolic process to kynurenine"/>
    <property type="evidence" value="ECO:0007669"/>
    <property type="project" value="InterPro"/>
</dbReference>
<dbReference type="GO" id="GO:0004061">
    <property type="term" value="F:arylformamidase activity"/>
    <property type="evidence" value="ECO:0007669"/>
    <property type="project" value="InterPro"/>
</dbReference>
<dbReference type="Proteomes" id="UP000054166">
    <property type="component" value="Unassembled WGS sequence"/>
</dbReference>
<dbReference type="Pfam" id="PF04199">
    <property type="entry name" value="Cyclase"/>
    <property type="match status" value="1"/>
</dbReference>
<dbReference type="Gene3D" id="3.50.30.50">
    <property type="entry name" value="Putative cyclase"/>
    <property type="match status" value="1"/>
</dbReference>
<comment type="similarity">
    <text evidence="1">Belongs to the Cyclase 1 superfamily.</text>
</comment>